<name>A0A4R6RVQ4_LABRH</name>
<dbReference type="SUPFAM" id="SSF47413">
    <property type="entry name" value="lambda repressor-like DNA-binding domains"/>
    <property type="match status" value="1"/>
</dbReference>
<dbReference type="CDD" id="cd00093">
    <property type="entry name" value="HTH_XRE"/>
    <property type="match status" value="1"/>
</dbReference>
<dbReference type="RefSeq" id="WP_133854043.1">
    <property type="nucleotide sequence ID" value="NZ_SNXZ01000010.1"/>
</dbReference>
<protein>
    <submittedName>
        <fullName evidence="2">Helix-turn-helix protein</fullName>
    </submittedName>
</protein>
<evidence type="ECO:0000259" key="1">
    <source>
        <dbReference type="PROSITE" id="PS50943"/>
    </source>
</evidence>
<proteinExistence type="predicted"/>
<accession>A0A4R6RVQ4</accession>
<organism evidence="2 3">
    <name type="scientific">Labedaea rhizosphaerae</name>
    <dbReference type="NCBI Taxonomy" id="598644"/>
    <lineage>
        <taxon>Bacteria</taxon>
        <taxon>Bacillati</taxon>
        <taxon>Actinomycetota</taxon>
        <taxon>Actinomycetes</taxon>
        <taxon>Pseudonocardiales</taxon>
        <taxon>Pseudonocardiaceae</taxon>
        <taxon>Labedaea</taxon>
    </lineage>
</organism>
<dbReference type="Pfam" id="PF01381">
    <property type="entry name" value="HTH_3"/>
    <property type="match status" value="1"/>
</dbReference>
<dbReference type="InterPro" id="IPR010982">
    <property type="entry name" value="Lambda_DNA-bd_dom_sf"/>
</dbReference>
<evidence type="ECO:0000313" key="2">
    <source>
        <dbReference type="EMBL" id="TDP90507.1"/>
    </source>
</evidence>
<comment type="caution">
    <text evidence="2">The sequence shown here is derived from an EMBL/GenBank/DDBJ whole genome shotgun (WGS) entry which is preliminary data.</text>
</comment>
<keyword evidence="3" id="KW-1185">Reference proteome</keyword>
<dbReference type="GO" id="GO:0003677">
    <property type="term" value="F:DNA binding"/>
    <property type="evidence" value="ECO:0007669"/>
    <property type="project" value="InterPro"/>
</dbReference>
<evidence type="ECO:0000313" key="3">
    <source>
        <dbReference type="Proteomes" id="UP000295444"/>
    </source>
</evidence>
<dbReference type="Gene3D" id="1.10.260.40">
    <property type="entry name" value="lambda repressor-like DNA-binding domains"/>
    <property type="match status" value="1"/>
</dbReference>
<reference evidence="2 3" key="1">
    <citation type="submission" date="2019-03" db="EMBL/GenBank/DDBJ databases">
        <title>Genomic Encyclopedia of Type Strains, Phase IV (KMG-IV): sequencing the most valuable type-strain genomes for metagenomic binning, comparative biology and taxonomic classification.</title>
        <authorList>
            <person name="Goeker M."/>
        </authorList>
    </citation>
    <scope>NUCLEOTIDE SEQUENCE [LARGE SCALE GENOMIC DNA]</scope>
    <source>
        <strain evidence="2 3">DSM 45361</strain>
    </source>
</reference>
<dbReference type="InterPro" id="IPR001387">
    <property type="entry name" value="Cro/C1-type_HTH"/>
</dbReference>
<dbReference type="EMBL" id="SNXZ01000010">
    <property type="protein sequence ID" value="TDP90507.1"/>
    <property type="molecule type" value="Genomic_DNA"/>
</dbReference>
<dbReference type="OrthoDB" id="5117551at2"/>
<dbReference type="AlphaFoldDB" id="A0A4R6RVQ4"/>
<dbReference type="Proteomes" id="UP000295444">
    <property type="component" value="Unassembled WGS sequence"/>
</dbReference>
<sequence>MGSKQLRVDANGWIVDDDAPRPMAFGAVVGENVQRIRTAQGMTQTALAKLLSANGDPWTKGNVASLERGARPRITDAELAQLAGTLNVPLPSLYEGSGEMRTGAGTTIKREAWREALSGRKPPTLTIDDPDALVAHVSAGPPDFVAFEIADRLGVTAHAVATAAAGLFGHSATVEHARRVGTFDDPTSQSAAVKRGNVTRQLVDEINVKIRETE</sequence>
<gene>
    <name evidence="2" type="ORF">EV186_11047</name>
</gene>
<dbReference type="PROSITE" id="PS50943">
    <property type="entry name" value="HTH_CROC1"/>
    <property type="match status" value="1"/>
</dbReference>
<feature type="domain" description="HTH cro/C1-type" evidence="1">
    <location>
        <begin position="33"/>
        <end position="93"/>
    </location>
</feature>
<dbReference type="SMART" id="SM00530">
    <property type="entry name" value="HTH_XRE"/>
    <property type="match status" value="1"/>
</dbReference>